<reference evidence="5" key="1">
    <citation type="submission" date="2022-07" db="EMBL/GenBank/DDBJ databases">
        <title>Phylogenomic reconstructions and comparative analyses of Kickxellomycotina fungi.</title>
        <authorList>
            <person name="Reynolds N.K."/>
            <person name="Stajich J.E."/>
            <person name="Barry K."/>
            <person name="Grigoriev I.V."/>
            <person name="Crous P."/>
            <person name="Smith M.E."/>
        </authorList>
    </citation>
    <scope>NUCLEOTIDE SEQUENCE</scope>
    <source>
        <strain evidence="5">NBRC 100468</strain>
    </source>
</reference>
<evidence type="ECO:0000313" key="6">
    <source>
        <dbReference type="Proteomes" id="UP001150538"/>
    </source>
</evidence>
<dbReference type="InterPro" id="IPR008501">
    <property type="entry name" value="THOC7/Mft1"/>
</dbReference>
<dbReference type="EMBL" id="JANBPU010000005">
    <property type="protein sequence ID" value="KAJ1921347.1"/>
    <property type="molecule type" value="Genomic_DNA"/>
</dbReference>
<feature type="coiled-coil region" evidence="3">
    <location>
        <begin position="54"/>
        <end position="160"/>
    </location>
</feature>
<comment type="subcellular location">
    <subcellularLocation>
        <location evidence="1">Nucleus</location>
    </subcellularLocation>
</comment>
<dbReference type="Proteomes" id="UP001150538">
    <property type="component" value="Unassembled WGS sequence"/>
</dbReference>
<dbReference type="GO" id="GO:0006397">
    <property type="term" value="P:mRNA processing"/>
    <property type="evidence" value="ECO:0007669"/>
    <property type="project" value="InterPro"/>
</dbReference>
<proteinExistence type="predicted"/>
<evidence type="ECO:0000256" key="1">
    <source>
        <dbReference type="ARBA" id="ARBA00004123"/>
    </source>
</evidence>
<organism evidence="5 6">
    <name type="scientific">Mycoemilia scoparia</name>
    <dbReference type="NCBI Taxonomy" id="417184"/>
    <lineage>
        <taxon>Eukaryota</taxon>
        <taxon>Fungi</taxon>
        <taxon>Fungi incertae sedis</taxon>
        <taxon>Zoopagomycota</taxon>
        <taxon>Kickxellomycotina</taxon>
        <taxon>Kickxellomycetes</taxon>
        <taxon>Kickxellales</taxon>
        <taxon>Kickxellaceae</taxon>
        <taxon>Mycoemilia</taxon>
    </lineage>
</organism>
<evidence type="ECO:0000313" key="5">
    <source>
        <dbReference type="EMBL" id="KAJ1921347.1"/>
    </source>
</evidence>
<sequence length="282" mass="32833">MSLVADEYAVRYRTEVEERQLRKTMRKYYSVVKMAQNLEQEQIKSSLESVILELKMYEQGAQRYILTKEQLENDIVLYKKESEELGNELEKSINQLRDELYQLRAERKQKIEYDDLAKQASKLPSVEESKRTLEKIKNDMIEMEESMRGYDQSLKTLQNQFEQSISEWQKLSDMALNAKDQIAISYVESGLKQDSSRINSPVQIRESTPTAIYNNNSRPNTPFSSKYNRENTNQDNMGKNGMDIDSIDIANEGNTLQKTEADMNEDEEGELDETVERSDGEI</sequence>
<name>A0A9W8DWB3_9FUNG</name>
<feature type="compositionally biased region" description="Polar residues" evidence="4">
    <location>
        <begin position="197"/>
        <end position="237"/>
    </location>
</feature>
<keyword evidence="6" id="KW-1185">Reference proteome</keyword>
<feature type="region of interest" description="Disordered" evidence="4">
    <location>
        <begin position="197"/>
        <end position="282"/>
    </location>
</feature>
<dbReference type="GO" id="GO:0000445">
    <property type="term" value="C:THO complex part of transcription export complex"/>
    <property type="evidence" value="ECO:0007669"/>
    <property type="project" value="InterPro"/>
</dbReference>
<gene>
    <name evidence="5" type="ORF">H4219_000664</name>
</gene>
<keyword evidence="3" id="KW-0175">Coiled coil</keyword>
<keyword evidence="2" id="KW-0539">Nucleus</keyword>
<evidence type="ECO:0000256" key="3">
    <source>
        <dbReference type="SAM" id="Coils"/>
    </source>
</evidence>
<protein>
    <submittedName>
        <fullName evidence="5">Uncharacterized protein</fullName>
    </submittedName>
</protein>
<dbReference type="Pfam" id="PF05615">
    <property type="entry name" value="THOC7"/>
    <property type="match status" value="1"/>
</dbReference>
<evidence type="ECO:0000256" key="4">
    <source>
        <dbReference type="SAM" id="MobiDB-lite"/>
    </source>
</evidence>
<dbReference type="OrthoDB" id="5560947at2759"/>
<comment type="caution">
    <text evidence="5">The sequence shown here is derived from an EMBL/GenBank/DDBJ whole genome shotgun (WGS) entry which is preliminary data.</text>
</comment>
<feature type="compositionally biased region" description="Acidic residues" evidence="4">
    <location>
        <begin position="262"/>
        <end position="273"/>
    </location>
</feature>
<evidence type="ECO:0000256" key="2">
    <source>
        <dbReference type="ARBA" id="ARBA00023242"/>
    </source>
</evidence>
<accession>A0A9W8DWB3</accession>
<dbReference type="AlphaFoldDB" id="A0A9W8DWB3"/>